<keyword evidence="12" id="KW-0539">Nucleus</keyword>
<dbReference type="Pfam" id="PF04493">
    <property type="entry name" value="Endonuclease_5"/>
    <property type="match status" value="1"/>
</dbReference>
<dbReference type="PANTHER" id="PTHR28511:SF1">
    <property type="entry name" value="ENDONUCLEASE V"/>
    <property type="match status" value="1"/>
</dbReference>
<organism evidence="18 19">
    <name type="scientific">Crocodylus porosus</name>
    <name type="common">Saltwater crocodile</name>
    <name type="synonym">Estuarine crocodile</name>
    <dbReference type="NCBI Taxonomy" id="8502"/>
    <lineage>
        <taxon>Eukaryota</taxon>
        <taxon>Metazoa</taxon>
        <taxon>Chordata</taxon>
        <taxon>Craniata</taxon>
        <taxon>Vertebrata</taxon>
        <taxon>Euteleostomi</taxon>
        <taxon>Archelosauria</taxon>
        <taxon>Archosauria</taxon>
        <taxon>Crocodylia</taxon>
        <taxon>Longirostres</taxon>
        <taxon>Crocodylidae</taxon>
        <taxon>Crocodylus</taxon>
    </lineage>
</organism>
<dbReference type="PANTHER" id="PTHR28511">
    <property type="entry name" value="ENDONUCLEASE V"/>
    <property type="match status" value="1"/>
</dbReference>
<sequence length="454" mass="49824">MGVYRKRPPGRRAMADREGRPPEETLRRWEQEQAQLKTSVTEEDTEEWQKNATFKGLERVGGVDLSYVEGNQPQACASLVVLSYPDLQVLYEDCQEVAVSAPYVPGFLAFREGPVLVEAVQRLREQEPRLSPQVLLVDGNGVLHYRGFGVACHLGVLTGLPCVGVAKNLLHVDGLAKDELHKQQIQDLQMGGDTFPLMGASGRVLGMALRSCDKSTKPVYVSVGHRMSLESAVRLVQSCCRYRVPEPIRQADIRSREYLRKHPPSPAGTALPGPEGYVHGQPEPPASGVMSLANCITRQLGGPVAMEQQQDAEVLLGMSLPCCASFLLRTVVSCGGKGHGDGAAFQHCTVLQPTQGMQQPTKIPCQEQAPASRQEGEGQPRTTGLLSVPSVRVHPEHKHRAPLLPEHQPGSWRARLSQSPMDQDQTQRAWFWSGWSEEQAADGGMAPYFRLVLP</sequence>
<keyword evidence="6" id="KW-0479">Metal-binding</keyword>
<dbReference type="InterPro" id="IPR007581">
    <property type="entry name" value="Endonuclease-V"/>
</dbReference>
<dbReference type="HAMAP" id="MF_00801">
    <property type="entry name" value="Endonuclease_5"/>
    <property type="match status" value="1"/>
</dbReference>
<dbReference type="GO" id="GO:0016891">
    <property type="term" value="F:RNA endonuclease activity producing 5'-phosphomonoesters, hydrolytic mechanism"/>
    <property type="evidence" value="ECO:0007669"/>
    <property type="project" value="TreeGrafter"/>
</dbReference>
<dbReference type="Proteomes" id="UP000594220">
    <property type="component" value="Unplaced"/>
</dbReference>
<evidence type="ECO:0000256" key="13">
    <source>
        <dbReference type="ARBA" id="ARBA00056032"/>
    </source>
</evidence>
<gene>
    <name evidence="18" type="primary">ENDOV</name>
</gene>
<evidence type="ECO:0000256" key="14">
    <source>
        <dbReference type="ARBA" id="ARBA00061268"/>
    </source>
</evidence>
<dbReference type="GO" id="GO:0005730">
    <property type="term" value="C:nucleolus"/>
    <property type="evidence" value="ECO:0007669"/>
    <property type="project" value="UniProtKB-SubCell"/>
</dbReference>
<dbReference type="GO" id="GO:0006281">
    <property type="term" value="P:DNA repair"/>
    <property type="evidence" value="ECO:0007669"/>
    <property type="project" value="InterPro"/>
</dbReference>
<evidence type="ECO:0000256" key="2">
    <source>
        <dbReference type="ARBA" id="ARBA00004210"/>
    </source>
</evidence>
<keyword evidence="11" id="KW-0238">DNA-binding</keyword>
<keyword evidence="10" id="KW-0694">RNA-binding</keyword>
<reference evidence="18" key="1">
    <citation type="submission" date="2025-08" db="UniProtKB">
        <authorList>
            <consortium name="Ensembl"/>
        </authorList>
    </citation>
    <scope>IDENTIFICATION</scope>
</reference>
<accession>A0A7M4FMA3</accession>
<evidence type="ECO:0000256" key="11">
    <source>
        <dbReference type="ARBA" id="ARBA00023125"/>
    </source>
</evidence>
<dbReference type="GeneTree" id="ENSGT00390000011880"/>
<dbReference type="CDD" id="cd06559">
    <property type="entry name" value="Endonuclease_V"/>
    <property type="match status" value="1"/>
</dbReference>
<evidence type="ECO:0000256" key="8">
    <source>
        <dbReference type="ARBA" id="ARBA00022801"/>
    </source>
</evidence>
<dbReference type="Gene3D" id="3.30.2170.10">
    <property type="entry name" value="archaeoglobus fulgidus dsm 4304 superfamily"/>
    <property type="match status" value="1"/>
</dbReference>
<feature type="compositionally biased region" description="Basic residues" evidence="17">
    <location>
        <begin position="1"/>
        <end position="10"/>
    </location>
</feature>
<dbReference type="Ensembl" id="ENSCPRT00005030684.1">
    <property type="protein sequence ID" value="ENSCPRP00005026256.1"/>
    <property type="gene ID" value="ENSCPRG00005018217.1"/>
</dbReference>
<feature type="region of interest" description="Disordered" evidence="17">
    <location>
        <begin position="360"/>
        <end position="384"/>
    </location>
</feature>
<keyword evidence="19" id="KW-1185">Reference proteome</keyword>
<dbReference type="GO" id="GO:0016888">
    <property type="term" value="F:DNA endonuclease activity, producing 5'-phosphomonoesters"/>
    <property type="evidence" value="ECO:0007669"/>
    <property type="project" value="Ensembl"/>
</dbReference>
<reference evidence="18" key="2">
    <citation type="submission" date="2025-09" db="UniProtKB">
        <authorList>
            <consortium name="Ensembl"/>
        </authorList>
    </citation>
    <scope>IDENTIFICATION</scope>
</reference>
<evidence type="ECO:0000256" key="16">
    <source>
        <dbReference type="ARBA" id="ARBA00071695"/>
    </source>
</evidence>
<evidence type="ECO:0000256" key="1">
    <source>
        <dbReference type="ARBA" id="ARBA00001946"/>
    </source>
</evidence>
<dbReference type="GO" id="GO:0000287">
    <property type="term" value="F:magnesium ion binding"/>
    <property type="evidence" value="ECO:0007669"/>
    <property type="project" value="Ensembl"/>
</dbReference>
<name>A0A7M4FMA3_CROPO</name>
<evidence type="ECO:0000256" key="10">
    <source>
        <dbReference type="ARBA" id="ARBA00022884"/>
    </source>
</evidence>
<keyword evidence="5" id="KW-0540">Nuclease</keyword>
<dbReference type="GO" id="GO:0010494">
    <property type="term" value="C:cytoplasmic stress granule"/>
    <property type="evidence" value="ECO:0007669"/>
    <property type="project" value="UniProtKB-SubCell"/>
</dbReference>
<evidence type="ECO:0000256" key="17">
    <source>
        <dbReference type="SAM" id="MobiDB-lite"/>
    </source>
</evidence>
<dbReference type="GO" id="GO:0003727">
    <property type="term" value="F:single-stranded RNA binding"/>
    <property type="evidence" value="ECO:0007669"/>
    <property type="project" value="TreeGrafter"/>
</dbReference>
<evidence type="ECO:0000256" key="15">
    <source>
        <dbReference type="ARBA" id="ARBA00061971"/>
    </source>
</evidence>
<feature type="region of interest" description="Disordered" evidence="17">
    <location>
        <begin position="396"/>
        <end position="420"/>
    </location>
</feature>
<comment type="subcellular location">
    <subcellularLocation>
        <location evidence="2">Cytoplasm</location>
        <location evidence="2">Stress granule</location>
    </subcellularLocation>
    <subcellularLocation>
        <location evidence="3">Nucleus</location>
        <location evidence="3">Nucleolus</location>
    </subcellularLocation>
</comment>
<comment type="function">
    <text evidence="13">Endoribonuclease that specifically cleaves inosine-containing RNAs: cleaves RNA at the second phosphodiester bond 3' to inosine. Active against both single-stranded and double-stranded RNAs. Has strong preference for single-stranded RNAs (ssRNAs) toward double-stranded RNAs (dsRNAs). Cleaves mRNAs and tRNAs containing inosine. Also able to cleave structure-specific dsRNA substrates containing the specific sites 5'-IIUI-3' and 5'-UIUU-3'. Inosine is present in a number of RNAs following editing; the function of inosine-specific endoribonuclease is still unclear: it could either play a regulatory role in edited RNAs, or be involved in antiviral response by removing the hyperedited long viral dsRNA genome that has undergone A-to-I editing. Binds branched DNA structures.</text>
</comment>
<comment type="similarity">
    <text evidence="14">Belongs to the endonuclease V family.</text>
</comment>
<evidence type="ECO:0000313" key="19">
    <source>
        <dbReference type="Proteomes" id="UP000594220"/>
    </source>
</evidence>
<keyword evidence="4" id="KW-0963">Cytoplasm</keyword>
<comment type="cofactor">
    <cofactor evidence="1">
        <name>Mg(2+)</name>
        <dbReference type="ChEBI" id="CHEBI:18420"/>
    </cofactor>
</comment>
<proteinExistence type="inferred from homology"/>
<dbReference type="AlphaFoldDB" id="A0A7M4FMA3"/>
<dbReference type="GO" id="GO:0003677">
    <property type="term" value="F:DNA binding"/>
    <property type="evidence" value="ECO:0007669"/>
    <property type="project" value="UniProtKB-KW"/>
</dbReference>
<evidence type="ECO:0000256" key="3">
    <source>
        <dbReference type="ARBA" id="ARBA00004604"/>
    </source>
</evidence>
<evidence type="ECO:0000256" key="7">
    <source>
        <dbReference type="ARBA" id="ARBA00022759"/>
    </source>
</evidence>
<evidence type="ECO:0000256" key="6">
    <source>
        <dbReference type="ARBA" id="ARBA00022723"/>
    </source>
</evidence>
<evidence type="ECO:0000256" key="5">
    <source>
        <dbReference type="ARBA" id="ARBA00022722"/>
    </source>
</evidence>
<keyword evidence="9" id="KW-0460">Magnesium</keyword>
<protein>
    <recommendedName>
        <fullName evidence="16">Endonuclease V</fullName>
    </recommendedName>
</protein>
<evidence type="ECO:0000256" key="12">
    <source>
        <dbReference type="ARBA" id="ARBA00023242"/>
    </source>
</evidence>
<feature type="region of interest" description="Disordered" evidence="17">
    <location>
        <begin position="1"/>
        <end position="45"/>
    </location>
</feature>
<evidence type="ECO:0000256" key="9">
    <source>
        <dbReference type="ARBA" id="ARBA00022842"/>
    </source>
</evidence>
<feature type="compositionally biased region" description="Basic and acidic residues" evidence="17">
    <location>
        <begin position="13"/>
        <end position="31"/>
    </location>
</feature>
<comment type="subunit">
    <text evidence="15">Monomer. Interacts with PABPC1; the interaction is RNA-dependent and stimulates ENDOV activity.</text>
</comment>
<keyword evidence="8" id="KW-0378">Hydrolase</keyword>
<dbReference type="FunFam" id="3.30.2170.10:FF:000002">
    <property type="entry name" value="Endonuclease V"/>
    <property type="match status" value="1"/>
</dbReference>
<evidence type="ECO:0000256" key="4">
    <source>
        <dbReference type="ARBA" id="ARBA00022490"/>
    </source>
</evidence>
<evidence type="ECO:0000313" key="18">
    <source>
        <dbReference type="Ensembl" id="ENSCPRP00005026256.1"/>
    </source>
</evidence>
<keyword evidence="7" id="KW-0255">Endonuclease</keyword>